<proteinExistence type="predicted"/>
<evidence type="ECO:0000313" key="3">
    <source>
        <dbReference type="Ensembl" id="ENSSPAP00000017894.1"/>
    </source>
</evidence>
<evidence type="ECO:0000256" key="1">
    <source>
        <dbReference type="SAM" id="MobiDB-lite"/>
    </source>
</evidence>
<feature type="compositionally biased region" description="Basic residues" evidence="1">
    <location>
        <begin position="149"/>
        <end position="166"/>
    </location>
</feature>
<dbReference type="GeneID" id="103363546"/>
<dbReference type="InterPro" id="IPR029341">
    <property type="entry name" value="FAM21/CAPZIP"/>
</dbReference>
<dbReference type="RefSeq" id="XP_008288582.1">
    <property type="nucleotide sequence ID" value="XM_008290360.1"/>
</dbReference>
<organism evidence="3">
    <name type="scientific">Stegastes partitus</name>
    <name type="common">bicolor damselfish</name>
    <dbReference type="NCBI Taxonomy" id="144197"/>
    <lineage>
        <taxon>Eukaryota</taxon>
        <taxon>Metazoa</taxon>
        <taxon>Chordata</taxon>
        <taxon>Craniata</taxon>
        <taxon>Vertebrata</taxon>
        <taxon>Euteleostomi</taxon>
        <taxon>Actinopterygii</taxon>
        <taxon>Neopterygii</taxon>
        <taxon>Teleostei</taxon>
        <taxon>Neoteleostei</taxon>
        <taxon>Acanthomorphata</taxon>
        <taxon>Ovalentaria</taxon>
        <taxon>Pomacentridae</taxon>
        <taxon>Stegastes</taxon>
    </lineage>
</organism>
<reference evidence="5" key="2">
    <citation type="submission" date="2025-04" db="UniProtKB">
        <authorList>
            <consortium name="RefSeq"/>
        </authorList>
    </citation>
    <scope>IDENTIFICATION</scope>
</reference>
<evidence type="ECO:0000313" key="4">
    <source>
        <dbReference type="Proteomes" id="UP000694891"/>
    </source>
</evidence>
<name>A0A3B5AJE1_9TELE</name>
<dbReference type="GeneTree" id="ENSGT00940000153997"/>
<feature type="domain" description="FAM21/CAPZIP" evidence="2">
    <location>
        <begin position="62"/>
        <end position="172"/>
    </location>
</feature>
<dbReference type="AlphaFoldDB" id="A0A3B5AJE1"/>
<protein>
    <submittedName>
        <fullName evidence="3 5">CapZ-interacting protein-like</fullName>
    </submittedName>
</protein>
<feature type="region of interest" description="Disordered" evidence="1">
    <location>
        <begin position="1"/>
        <end position="62"/>
    </location>
</feature>
<reference evidence="3" key="1">
    <citation type="submission" date="2023-09" db="UniProtKB">
        <authorList>
            <consortium name="Ensembl"/>
        </authorList>
    </citation>
    <scope>IDENTIFICATION</scope>
</reference>
<feature type="compositionally biased region" description="Acidic residues" evidence="1">
    <location>
        <begin position="232"/>
        <end position="251"/>
    </location>
</feature>
<dbReference type="Ensembl" id="ENSSPAT00000018171.1">
    <property type="protein sequence ID" value="ENSSPAP00000017894.1"/>
    <property type="gene ID" value="ENSSPAG00000013531.1"/>
</dbReference>
<keyword evidence="4" id="KW-1185">Reference proteome</keyword>
<sequence>MEDSPSKPSVAELAGRFKGHILPMPNSNDELPFRRRPPCSLKLQNQTDDNEESDKSIVSPKPFKIKMKNSAIIEKLQANLALSPTALLPSPKSPEVKLPPAPLSPTTPCSPLSPQSPTLRPPHLSSEEEDRISFDSPPEGTPLPSINKTRARLSFKRRLPTRQHRRSAGEEAGAFGSGLPPSELYSPKENGDEEQVFDSPTEEEAGQLGGLKGAENKEEDCEKTEVEKSDPEQQEEEREQNVEASEEEGEPPAEQIDGDVKTEEEMLQEAPQGGNDKE</sequence>
<accession>A0A3B5AJE1</accession>
<dbReference type="Proteomes" id="UP000694891">
    <property type="component" value="Unplaced"/>
</dbReference>
<gene>
    <name evidence="5" type="primary">LOC103363546</name>
</gene>
<dbReference type="Pfam" id="PF15255">
    <property type="entry name" value="CAP-ZIP_m"/>
    <property type="match status" value="1"/>
</dbReference>
<evidence type="ECO:0000313" key="5">
    <source>
        <dbReference type="RefSeq" id="XP_008288582.1"/>
    </source>
</evidence>
<feature type="compositionally biased region" description="Low complexity" evidence="1">
    <location>
        <begin position="106"/>
        <end position="118"/>
    </location>
</feature>
<dbReference type="OrthoDB" id="9450049at2759"/>
<feature type="region of interest" description="Disordered" evidence="1">
    <location>
        <begin position="85"/>
        <end position="278"/>
    </location>
</feature>
<dbReference type="STRING" id="144197.ENSSPAP00000017894"/>
<evidence type="ECO:0000259" key="2">
    <source>
        <dbReference type="Pfam" id="PF15255"/>
    </source>
</evidence>
<feature type="compositionally biased region" description="Acidic residues" evidence="1">
    <location>
        <begin position="191"/>
        <end position="205"/>
    </location>
</feature>